<feature type="binding site" evidence="1">
    <location>
        <position position="154"/>
    </location>
    <ligand>
        <name>Zn(2+)</name>
        <dbReference type="ChEBI" id="CHEBI:29105"/>
    </ligand>
</feature>
<protein>
    <submittedName>
        <fullName evidence="3">NAD-dependent deacetylase</fullName>
    </submittedName>
</protein>
<evidence type="ECO:0000313" key="4">
    <source>
        <dbReference type="Proteomes" id="UP000812672"/>
    </source>
</evidence>
<comment type="caution">
    <text evidence="3">The sequence shown here is derived from an EMBL/GenBank/DDBJ whole genome shotgun (WGS) entry which is preliminary data.</text>
</comment>
<dbReference type="Proteomes" id="UP000812672">
    <property type="component" value="Unassembled WGS sequence"/>
</dbReference>
<organism evidence="3 4">
    <name type="scientific">Allobacillus halotolerans</name>
    <dbReference type="NCBI Taxonomy" id="570278"/>
    <lineage>
        <taxon>Bacteria</taxon>
        <taxon>Bacillati</taxon>
        <taxon>Bacillota</taxon>
        <taxon>Bacilli</taxon>
        <taxon>Bacillales</taxon>
        <taxon>Bacillaceae</taxon>
        <taxon>Allobacillus</taxon>
    </lineage>
</organism>
<reference evidence="3 4" key="1">
    <citation type="journal article" date="2011" name="Int. J. Syst. Evol. Microbiol.">
        <title>Allobacillus halotolerans gen. nov., sp. nov. isolated from shrimp paste.</title>
        <authorList>
            <person name="Sheu S.Y."/>
            <person name="Arun A.B."/>
            <person name="Jiang S.R."/>
            <person name="Young C.C."/>
            <person name="Chen W.M."/>
        </authorList>
    </citation>
    <scope>NUCLEOTIDE SEQUENCE [LARGE SCALE GENOMIC DNA]</scope>
    <source>
        <strain evidence="3 4">LMG 24826</strain>
    </source>
</reference>
<evidence type="ECO:0000313" key="3">
    <source>
        <dbReference type="EMBL" id="MBU6081251.1"/>
    </source>
</evidence>
<evidence type="ECO:0000259" key="2">
    <source>
        <dbReference type="PROSITE" id="PS50305"/>
    </source>
</evidence>
<dbReference type="EMBL" id="JAHLZF010000013">
    <property type="protein sequence ID" value="MBU6081251.1"/>
    <property type="molecule type" value="Genomic_DNA"/>
</dbReference>
<keyword evidence="4" id="KW-1185">Reference proteome</keyword>
<keyword evidence="1" id="KW-0862">Zinc</keyword>
<feature type="binding site" evidence="1">
    <location>
        <position position="185"/>
    </location>
    <ligand>
        <name>Zn(2+)</name>
        <dbReference type="ChEBI" id="CHEBI:29105"/>
    </ligand>
</feature>
<feature type="domain" description="Deacetylase sirtuin-type" evidence="2">
    <location>
        <begin position="12"/>
        <end position="299"/>
    </location>
</feature>
<gene>
    <name evidence="3" type="ORF">KQ486_09535</name>
</gene>
<dbReference type="InterPro" id="IPR026590">
    <property type="entry name" value="Ssirtuin_cat_dom"/>
</dbReference>
<evidence type="ECO:0000256" key="1">
    <source>
        <dbReference type="PROSITE-ProRule" id="PRU00236"/>
    </source>
</evidence>
<proteinExistence type="predicted"/>
<dbReference type="RefSeq" id="WP_216687470.1">
    <property type="nucleotide sequence ID" value="NZ_CAUPKR010000011.1"/>
</dbReference>
<comment type="caution">
    <text evidence="1">Lacks conserved residue(s) required for the propagation of feature annotation.</text>
</comment>
<accession>A0ABS6GQR7</accession>
<feature type="binding site" evidence="1">
    <location>
        <position position="150"/>
    </location>
    <ligand>
        <name>Zn(2+)</name>
        <dbReference type="ChEBI" id="CHEBI:29105"/>
    </ligand>
</feature>
<sequence length="299" mass="35001">MQQRNEFWQTPVHESSLSQADVLNRLIDEAEAVVVGIGAGMSAATGFTYVGKRFTDAFPDFIEKYRFFDMLQASLFEFEDWQEYWAFQSRFSLLNYFDQPAGLAYVDMKEMLKDKNYHVITTNADNAFYAAEYDMDKVFRIQGEYGLWQCTEHCHQQTYQNEDLIREMVEKQSDMKVPADLVPYCPECGAPLEVNKRTEEKGMVEDGHFHEQKERYEQFLDENKDKKVLYLEIGVGHTTPQFIKHPFWKMTEENEQALFVTMNQKQYFIPHAIRPRTVQLDEDIAEVFHEAAKSNAHGG</sequence>
<dbReference type="PROSITE" id="PS50305">
    <property type="entry name" value="SIRTUIN"/>
    <property type="match status" value="1"/>
</dbReference>
<keyword evidence="1" id="KW-0479">Metal-binding</keyword>
<name>A0ABS6GQR7_9BACI</name>
<feature type="binding site" evidence="1">
    <location>
        <position position="188"/>
    </location>
    <ligand>
        <name>Zn(2+)</name>
        <dbReference type="ChEBI" id="CHEBI:29105"/>
    </ligand>
</feature>